<feature type="region of interest" description="Disordered" evidence="1">
    <location>
        <begin position="18"/>
        <end position="38"/>
    </location>
</feature>
<organism evidence="2 3">
    <name type="scientific">Corymbia citriodora subsp. variegata</name>
    <dbReference type="NCBI Taxonomy" id="360336"/>
    <lineage>
        <taxon>Eukaryota</taxon>
        <taxon>Viridiplantae</taxon>
        <taxon>Streptophyta</taxon>
        <taxon>Embryophyta</taxon>
        <taxon>Tracheophyta</taxon>
        <taxon>Spermatophyta</taxon>
        <taxon>Magnoliopsida</taxon>
        <taxon>eudicotyledons</taxon>
        <taxon>Gunneridae</taxon>
        <taxon>Pentapetalae</taxon>
        <taxon>rosids</taxon>
        <taxon>malvids</taxon>
        <taxon>Myrtales</taxon>
        <taxon>Myrtaceae</taxon>
        <taxon>Myrtoideae</taxon>
        <taxon>Eucalypteae</taxon>
        <taxon>Corymbia</taxon>
    </lineage>
</organism>
<keyword evidence="3" id="KW-1185">Reference proteome</keyword>
<dbReference type="AlphaFoldDB" id="A0A8T0CNB6"/>
<protein>
    <submittedName>
        <fullName evidence="2">Uncharacterized protein</fullName>
    </submittedName>
</protein>
<evidence type="ECO:0000313" key="2">
    <source>
        <dbReference type="EMBL" id="KAF7847559.1"/>
    </source>
</evidence>
<sequence>MCEGVSGQLICSVKPDMERTRTKVDTEISENERKTKLGSPKRAVINVSAESG</sequence>
<accession>A0A8T0CNB6</accession>
<reference evidence="2" key="1">
    <citation type="submission" date="2020-05" db="EMBL/GenBank/DDBJ databases">
        <title>WGS assembly of Corymbia citriodora subspecies variegata.</title>
        <authorList>
            <person name="Barry K."/>
            <person name="Hundley H."/>
            <person name="Shu S."/>
            <person name="Jenkins J."/>
            <person name="Grimwood J."/>
            <person name="Baten A."/>
        </authorList>
    </citation>
    <scope>NUCLEOTIDE SEQUENCE</scope>
    <source>
        <strain evidence="2">CV2-018</strain>
    </source>
</reference>
<gene>
    <name evidence="2" type="ORF">BT93_L2841</name>
</gene>
<name>A0A8T0CNB6_CORYI</name>
<evidence type="ECO:0000256" key="1">
    <source>
        <dbReference type="SAM" id="MobiDB-lite"/>
    </source>
</evidence>
<comment type="caution">
    <text evidence="2">The sequence shown here is derived from an EMBL/GenBank/DDBJ whole genome shotgun (WGS) entry which is preliminary data.</text>
</comment>
<dbReference type="Proteomes" id="UP000806378">
    <property type="component" value="Unassembled WGS sequence"/>
</dbReference>
<dbReference type="Gramene" id="rna-gnl|WGS:JABURB|Cocit.L2841.1">
    <property type="protein sequence ID" value="cds-KAF7847559.1"/>
    <property type="gene ID" value="gene-BT93_L2841"/>
</dbReference>
<feature type="compositionally biased region" description="Basic and acidic residues" evidence="1">
    <location>
        <begin position="18"/>
        <end position="35"/>
    </location>
</feature>
<dbReference type="EMBL" id="MU090695">
    <property type="protein sequence ID" value="KAF7847559.1"/>
    <property type="molecule type" value="Genomic_DNA"/>
</dbReference>
<evidence type="ECO:0000313" key="3">
    <source>
        <dbReference type="Proteomes" id="UP000806378"/>
    </source>
</evidence>
<proteinExistence type="predicted"/>